<evidence type="ECO:0000256" key="1">
    <source>
        <dbReference type="SAM" id="SignalP"/>
    </source>
</evidence>
<keyword evidence="1" id="KW-0732">Signal</keyword>
<dbReference type="InterPro" id="IPR001802">
    <property type="entry name" value="MerP/CopZ"/>
</dbReference>
<dbReference type="PRINTS" id="PR00946">
    <property type="entry name" value="HGSCAVENGER"/>
</dbReference>
<dbReference type="Gene3D" id="3.30.70.100">
    <property type="match status" value="1"/>
</dbReference>
<dbReference type="SUPFAM" id="SSF55008">
    <property type="entry name" value="HMA, heavy metal-associated domain"/>
    <property type="match status" value="1"/>
</dbReference>
<dbReference type="Proteomes" id="UP001055153">
    <property type="component" value="Unassembled WGS sequence"/>
</dbReference>
<dbReference type="InterPro" id="IPR006121">
    <property type="entry name" value="HMA_dom"/>
</dbReference>
<accession>A0ABQ4SJH0</accession>
<dbReference type="Pfam" id="PF00403">
    <property type="entry name" value="HMA"/>
    <property type="match status" value="1"/>
</dbReference>
<dbReference type="InterPro" id="IPR036163">
    <property type="entry name" value="HMA_dom_sf"/>
</dbReference>
<keyword evidence="4" id="KW-1185">Reference proteome</keyword>
<evidence type="ECO:0000313" key="4">
    <source>
        <dbReference type="Proteomes" id="UP001055153"/>
    </source>
</evidence>
<proteinExistence type="predicted"/>
<dbReference type="CDD" id="cd00371">
    <property type="entry name" value="HMA"/>
    <property type="match status" value="1"/>
</dbReference>
<reference evidence="3" key="2">
    <citation type="submission" date="2021-08" db="EMBL/GenBank/DDBJ databases">
        <authorList>
            <person name="Tani A."/>
            <person name="Ola A."/>
            <person name="Ogura Y."/>
            <person name="Katsura K."/>
            <person name="Hayashi T."/>
        </authorList>
    </citation>
    <scope>NUCLEOTIDE SEQUENCE</scope>
    <source>
        <strain evidence="3">DSM 17168</strain>
    </source>
</reference>
<feature type="chain" id="PRO_5045280911" description="HMA domain-containing protein" evidence="1">
    <location>
        <begin position="23"/>
        <end position="97"/>
    </location>
</feature>
<organism evidence="3 4">
    <name type="scientific">Methylobacterium isbiliense</name>
    <dbReference type="NCBI Taxonomy" id="315478"/>
    <lineage>
        <taxon>Bacteria</taxon>
        <taxon>Pseudomonadati</taxon>
        <taxon>Pseudomonadota</taxon>
        <taxon>Alphaproteobacteria</taxon>
        <taxon>Hyphomicrobiales</taxon>
        <taxon>Methylobacteriaceae</taxon>
        <taxon>Methylobacterium</taxon>
    </lineage>
</organism>
<reference evidence="3" key="1">
    <citation type="journal article" date="2021" name="Front. Microbiol.">
        <title>Comprehensive Comparative Genomics and Phenotyping of Methylobacterium Species.</title>
        <authorList>
            <person name="Alessa O."/>
            <person name="Ogura Y."/>
            <person name="Fujitani Y."/>
            <person name="Takami H."/>
            <person name="Hayashi T."/>
            <person name="Sahin N."/>
            <person name="Tani A."/>
        </authorList>
    </citation>
    <scope>NUCLEOTIDE SEQUENCE</scope>
    <source>
        <strain evidence="3">DSM 17168</strain>
    </source>
</reference>
<dbReference type="EMBL" id="BPQQ01000059">
    <property type="protein sequence ID" value="GJE02704.1"/>
    <property type="molecule type" value="Genomic_DNA"/>
</dbReference>
<name>A0ABQ4SJH0_9HYPH</name>
<feature type="signal peptide" evidence="1">
    <location>
        <begin position="1"/>
        <end position="22"/>
    </location>
</feature>
<evidence type="ECO:0000259" key="2">
    <source>
        <dbReference type="PROSITE" id="PS50846"/>
    </source>
</evidence>
<dbReference type="RefSeq" id="WP_238239740.1">
    <property type="nucleotide sequence ID" value="NZ_BPQQ01000059.1"/>
</dbReference>
<comment type="caution">
    <text evidence="3">The sequence shown here is derived from an EMBL/GenBank/DDBJ whole genome shotgun (WGS) entry which is preliminary data.</text>
</comment>
<gene>
    <name evidence="3" type="ORF">GMJLKIPL_4653</name>
</gene>
<sequence length="97" mass="10084">MNTKICTAFVVPTLLLAGAVGAAERTVTLDVENVSCVTCAPIVKRTLSKVSGVSRVIVTENAGAALATVTFDDLRVTPEALAVATTHVGFPSRVREN</sequence>
<protein>
    <recommendedName>
        <fullName evidence="2">HMA domain-containing protein</fullName>
    </recommendedName>
</protein>
<evidence type="ECO:0000313" key="3">
    <source>
        <dbReference type="EMBL" id="GJE02704.1"/>
    </source>
</evidence>
<dbReference type="PROSITE" id="PS50846">
    <property type="entry name" value="HMA_2"/>
    <property type="match status" value="1"/>
</dbReference>
<feature type="domain" description="HMA" evidence="2">
    <location>
        <begin position="25"/>
        <end position="93"/>
    </location>
</feature>